<protein>
    <submittedName>
        <fullName evidence="1">Uncharacterized protein</fullName>
    </submittedName>
</protein>
<dbReference type="RefSeq" id="XP_023623325.1">
    <property type="nucleotide sequence ID" value="XM_023767557.1"/>
</dbReference>
<keyword evidence="2" id="KW-1185">Reference proteome</keyword>
<evidence type="ECO:0000313" key="2">
    <source>
        <dbReference type="Proteomes" id="UP000225277"/>
    </source>
</evidence>
<dbReference type="AlphaFoldDB" id="A0A2D3UMF2"/>
<dbReference type="EMBL" id="FJUY01000002">
    <property type="protein sequence ID" value="CZT16432.1"/>
    <property type="molecule type" value="Genomic_DNA"/>
</dbReference>
<organism evidence="1 2">
    <name type="scientific">Ramularia collo-cygni</name>
    <dbReference type="NCBI Taxonomy" id="112498"/>
    <lineage>
        <taxon>Eukaryota</taxon>
        <taxon>Fungi</taxon>
        <taxon>Dikarya</taxon>
        <taxon>Ascomycota</taxon>
        <taxon>Pezizomycotina</taxon>
        <taxon>Dothideomycetes</taxon>
        <taxon>Dothideomycetidae</taxon>
        <taxon>Mycosphaerellales</taxon>
        <taxon>Mycosphaerellaceae</taxon>
        <taxon>Ramularia</taxon>
    </lineage>
</organism>
<accession>A0A2D3UMF2</accession>
<proteinExistence type="predicted"/>
<name>A0A2D3UMF2_9PEZI</name>
<evidence type="ECO:0000313" key="1">
    <source>
        <dbReference type="EMBL" id="CZT16432.1"/>
    </source>
</evidence>
<gene>
    <name evidence="1" type="ORF">RCC_02275</name>
</gene>
<reference evidence="1 2" key="1">
    <citation type="submission" date="2016-03" db="EMBL/GenBank/DDBJ databases">
        <authorList>
            <person name="Ploux O."/>
        </authorList>
    </citation>
    <scope>NUCLEOTIDE SEQUENCE [LARGE SCALE GENOMIC DNA]</scope>
    <source>
        <strain evidence="1 2">URUG2</strain>
    </source>
</reference>
<sequence length="199" mass="22532">MAFFASIPFRLAKKQKTPDAIASTSAFVDSNRKRAASLDEAFFPQPKKQKTKEDRIDEIMEDQNEMIDRAEWVHVAEEDKKQVDKVAIPFGPQAETADEEAVHRSKTNSIEIGEDINRIKTIADTFRLVKDSLLSACTDIDVNVMALEGYRTGAQDIVDRAPDNDLSGGYMKFHETMFKLSMHAHAAAHFARRLREEMN</sequence>
<dbReference type="GeneID" id="35597495"/>
<dbReference type="Proteomes" id="UP000225277">
    <property type="component" value="Unassembled WGS sequence"/>
</dbReference>